<reference evidence="8 9" key="1">
    <citation type="journal article" date="2015" name="Nature">
        <title>rRNA introns, odd ribosomes, and small enigmatic genomes across a large radiation of phyla.</title>
        <authorList>
            <person name="Brown C.T."/>
            <person name="Hug L.A."/>
            <person name="Thomas B.C."/>
            <person name="Sharon I."/>
            <person name="Castelle C.J."/>
            <person name="Singh A."/>
            <person name="Wilkins M.J."/>
            <person name="Williams K.H."/>
            <person name="Banfield J.F."/>
        </authorList>
    </citation>
    <scope>NUCLEOTIDE SEQUENCE [LARGE SCALE GENOMIC DNA]</scope>
</reference>
<evidence type="ECO:0000259" key="7">
    <source>
        <dbReference type="SMART" id="SM00842"/>
    </source>
</evidence>
<dbReference type="InterPro" id="IPR043129">
    <property type="entry name" value="ATPase_NBD"/>
</dbReference>
<dbReference type="PIRSF" id="PIRSF003101">
    <property type="entry name" value="FtsA"/>
    <property type="match status" value="1"/>
</dbReference>
<dbReference type="Pfam" id="PF14450">
    <property type="entry name" value="FtsA"/>
    <property type="match status" value="1"/>
</dbReference>
<feature type="domain" description="SHS2" evidence="7">
    <location>
        <begin position="3"/>
        <end position="196"/>
    </location>
</feature>
<comment type="caution">
    <text evidence="8">The sequence shown here is derived from an EMBL/GenBank/DDBJ whole genome shotgun (WGS) entry which is preliminary data.</text>
</comment>
<dbReference type="NCBIfam" id="TIGR01174">
    <property type="entry name" value="ftsA"/>
    <property type="match status" value="1"/>
</dbReference>
<evidence type="ECO:0000256" key="5">
    <source>
        <dbReference type="HAMAP-Rule" id="MF_02033"/>
    </source>
</evidence>
<dbReference type="AlphaFoldDB" id="A0A0G1CBM3"/>
<evidence type="ECO:0000256" key="6">
    <source>
        <dbReference type="PIRNR" id="PIRNR003101"/>
    </source>
</evidence>
<keyword evidence="4 5" id="KW-0131">Cell cycle</keyword>
<protein>
    <recommendedName>
        <fullName evidence="5 6">Cell division protein FtsA</fullName>
    </recommendedName>
</protein>
<name>A0A0G1CBM3_9BACT</name>
<comment type="subunit">
    <text evidence="5">Self-interacts. Interacts with FtsZ.</text>
</comment>
<dbReference type="PANTHER" id="PTHR32432:SF4">
    <property type="entry name" value="CELL DIVISION PROTEIN FTSA"/>
    <property type="match status" value="1"/>
</dbReference>
<dbReference type="Proteomes" id="UP000034810">
    <property type="component" value="Unassembled WGS sequence"/>
</dbReference>
<comment type="subcellular location">
    <subcellularLocation>
        <location evidence="5">Cell membrane</location>
        <topology evidence="5">Peripheral membrane protein</topology>
        <orientation evidence="5">Cytoplasmic side</orientation>
    </subcellularLocation>
    <text evidence="5">Localizes to the Z ring in an FtsZ-dependent manner. Targeted to the membrane through a conserved C-terminal amphipathic helix.</text>
</comment>
<evidence type="ECO:0000256" key="4">
    <source>
        <dbReference type="ARBA" id="ARBA00023306"/>
    </source>
</evidence>
<dbReference type="GO" id="GO:0009898">
    <property type="term" value="C:cytoplasmic side of plasma membrane"/>
    <property type="evidence" value="ECO:0007669"/>
    <property type="project" value="UniProtKB-UniRule"/>
</dbReference>
<sequence>MYLTAVDLGSSQIKAVVAELKKDGSLVVLKTIKRNSAGIKKGEIIYPEETVKGLFDVLGEIKHFDKKCLKNIVFGISGTKTRFNISRAAVSIPRPDFEILQEDIDRVIRESMAVNLPAGWQIVHSLPREFIIDDIEVDGMDVIGLSGRKLEANVVLISVFSSIYKNFLKVANLVFGKKGDFDGSLIFSPLAAARSVLSRHQKDLGAVLIDIGLGTTSLTVWQDGRILTARVLPVGSGNITNDLAIGLRCSLTAAEEIKISSGAALAREVSSKDKVTIESGGGKIIEVSRKYICEIIEVRVREIFAMVNEELRNMGRSAKLPAGAIITGGGAKMDGVLDLARQELKLSAQIGLPSSEELETSGPIIGDQIDDIEMAVACGLLLTKVDLLKKGGAIKNASGRLQPLNESWLRKFFRALMASD</sequence>
<comment type="similarity">
    <text evidence="5 6">Belongs to the FtsA/MreB family.</text>
</comment>
<accession>A0A0G1CBM3</accession>
<dbReference type="SUPFAM" id="SSF53067">
    <property type="entry name" value="Actin-like ATPase domain"/>
    <property type="match status" value="2"/>
</dbReference>
<dbReference type="InterPro" id="IPR020823">
    <property type="entry name" value="Cell_div_FtsA"/>
</dbReference>
<evidence type="ECO:0000256" key="3">
    <source>
        <dbReference type="ARBA" id="ARBA00023136"/>
    </source>
</evidence>
<dbReference type="PANTHER" id="PTHR32432">
    <property type="entry name" value="CELL DIVISION PROTEIN FTSA-RELATED"/>
    <property type="match status" value="1"/>
</dbReference>
<keyword evidence="2 5" id="KW-0132">Cell division</keyword>
<dbReference type="GO" id="GO:0032153">
    <property type="term" value="C:cell division site"/>
    <property type="evidence" value="ECO:0007669"/>
    <property type="project" value="UniProtKB-UniRule"/>
</dbReference>
<dbReference type="HAMAP" id="MF_02033">
    <property type="entry name" value="FtsA"/>
    <property type="match status" value="1"/>
</dbReference>
<dbReference type="EMBL" id="LCFA01000003">
    <property type="protein sequence ID" value="KKS82947.1"/>
    <property type="molecule type" value="Genomic_DNA"/>
</dbReference>
<proteinExistence type="inferred from homology"/>
<evidence type="ECO:0000313" key="8">
    <source>
        <dbReference type="EMBL" id="KKS82947.1"/>
    </source>
</evidence>
<dbReference type="CDD" id="cd24048">
    <property type="entry name" value="ASKHA_NBD_FtsA"/>
    <property type="match status" value="1"/>
</dbReference>
<evidence type="ECO:0000256" key="1">
    <source>
        <dbReference type="ARBA" id="ARBA00022475"/>
    </source>
</evidence>
<dbReference type="InterPro" id="IPR050696">
    <property type="entry name" value="FtsA/MreB"/>
</dbReference>
<dbReference type="GO" id="GO:0043093">
    <property type="term" value="P:FtsZ-dependent cytokinesis"/>
    <property type="evidence" value="ECO:0007669"/>
    <property type="project" value="UniProtKB-UniRule"/>
</dbReference>
<dbReference type="Pfam" id="PF02491">
    <property type="entry name" value="SHS2_FTSA"/>
    <property type="match status" value="1"/>
</dbReference>
<comment type="function">
    <text evidence="5 6">Cell division protein that is involved in the assembly of the Z ring. May serve as a membrane anchor for the Z ring.</text>
</comment>
<keyword evidence="1 5" id="KW-1003">Cell membrane</keyword>
<evidence type="ECO:0000256" key="2">
    <source>
        <dbReference type="ARBA" id="ARBA00022618"/>
    </source>
</evidence>
<organism evidence="8 9">
    <name type="scientific">Candidatus Wolfebacteria bacterium GW2011_GWC1_43_10</name>
    <dbReference type="NCBI Taxonomy" id="1619011"/>
    <lineage>
        <taxon>Bacteria</taxon>
        <taxon>Candidatus Wolfeibacteriota</taxon>
    </lineage>
</organism>
<keyword evidence="3 5" id="KW-0472">Membrane</keyword>
<evidence type="ECO:0000313" key="9">
    <source>
        <dbReference type="Proteomes" id="UP000034810"/>
    </source>
</evidence>
<dbReference type="InterPro" id="IPR003494">
    <property type="entry name" value="SHS2_FtsA"/>
</dbReference>
<gene>
    <name evidence="5" type="primary">ftsA</name>
    <name evidence="8" type="ORF">UV58_C0003G0021</name>
</gene>
<dbReference type="Gene3D" id="3.30.420.40">
    <property type="match status" value="1"/>
</dbReference>
<dbReference type="SMART" id="SM00842">
    <property type="entry name" value="FtsA"/>
    <property type="match status" value="1"/>
</dbReference>